<feature type="transmembrane region" description="Helical" evidence="6">
    <location>
        <begin position="168"/>
        <end position="188"/>
    </location>
</feature>
<dbReference type="Proteomes" id="UP000003280">
    <property type="component" value="Unassembled WGS sequence"/>
</dbReference>
<feature type="transmembrane region" description="Helical" evidence="6">
    <location>
        <begin position="200"/>
        <end position="227"/>
    </location>
</feature>
<dbReference type="EMBL" id="AEEH01000053">
    <property type="protein sequence ID" value="EFM24459.1"/>
    <property type="molecule type" value="Genomic_DNA"/>
</dbReference>
<organism evidence="7 8">
    <name type="scientific">Peptoniphilus duerdenii ATCC BAA-1640</name>
    <dbReference type="NCBI Taxonomy" id="862517"/>
    <lineage>
        <taxon>Bacteria</taxon>
        <taxon>Bacillati</taxon>
        <taxon>Bacillota</taxon>
        <taxon>Tissierellia</taxon>
        <taxon>Tissierellales</taxon>
        <taxon>Peptoniphilaceae</taxon>
        <taxon>Peptoniphilus</taxon>
    </lineage>
</organism>
<feature type="transmembrane region" description="Helical" evidence="6">
    <location>
        <begin position="35"/>
        <end position="56"/>
    </location>
</feature>
<feature type="transmembrane region" description="Helical" evidence="6">
    <location>
        <begin position="336"/>
        <end position="352"/>
    </location>
</feature>
<dbReference type="PANTHER" id="PTHR30569:SF0">
    <property type="entry name" value="CYTOSINE PERMEASE"/>
    <property type="match status" value="1"/>
</dbReference>
<dbReference type="STRING" id="862517.HMPREF9225_1880"/>
<keyword evidence="3 6" id="KW-0812">Transmembrane</keyword>
<evidence type="ECO:0000256" key="6">
    <source>
        <dbReference type="SAM" id="Phobius"/>
    </source>
</evidence>
<sequence>MTKNSEHALIWFGAGVSIAEMLTGTYYASLGLKNGAYAILLGHLIGFIFMYLAGYISERSEKSSMETVKITFGKKGGILFAVLNVVQLAGWTAIMIYDGALSAGEILKYGSGVWAVVIGALIVLWIVVGITSLKWINTLAMTLLFVLTIILSRHVFSGEAAGPMGDAMSFGAAVELGAAMPLSWIPVVGDYTMNSEKKKIGAFVAAGVYTIVSIWMQFIGLGAALYAGETDISLVMIKAGIGTIGLLIVVLSTVTTTFLDAYSAGISSKSIFKRLNAKTVGVVVTILGTVLAMVYNMDDITGFLYLIGSVFAPMTAVLIADQLILKSKYIRKEFEISHLLSWAIGFIIYRKLLTKDFYLGVTFVNILITIAITVILNRIGLIIKKSNKKIEGK</sequence>
<comment type="caution">
    <text evidence="7">The sequence shown here is derived from an EMBL/GenBank/DDBJ whole genome shotgun (WGS) entry which is preliminary data.</text>
</comment>
<feature type="transmembrane region" description="Helical" evidence="6">
    <location>
        <begin position="303"/>
        <end position="324"/>
    </location>
</feature>
<feature type="transmembrane region" description="Helical" evidence="6">
    <location>
        <begin position="109"/>
        <end position="128"/>
    </location>
</feature>
<reference evidence="7 8" key="1">
    <citation type="submission" date="2010-07" db="EMBL/GenBank/DDBJ databases">
        <authorList>
            <person name="Muzny D."/>
            <person name="Qin X."/>
            <person name="Deng J."/>
            <person name="Jiang H."/>
            <person name="Liu Y."/>
            <person name="Qu J."/>
            <person name="Song X.-Z."/>
            <person name="Zhang L."/>
            <person name="Thornton R."/>
            <person name="Coyle M."/>
            <person name="Francisco L."/>
            <person name="Jackson L."/>
            <person name="Javaid M."/>
            <person name="Korchina V."/>
            <person name="Kovar C."/>
            <person name="Mata R."/>
            <person name="Mathew T."/>
            <person name="Ngo R."/>
            <person name="Nguyen L."/>
            <person name="Nguyen N."/>
            <person name="Okwuonu G."/>
            <person name="Ongeri F."/>
            <person name="Pham C."/>
            <person name="Simmons D."/>
            <person name="Wilczek-Boney K."/>
            <person name="Hale W."/>
            <person name="Jakkamsetti A."/>
            <person name="Pham P."/>
            <person name="Ruth R."/>
            <person name="San Lucas F."/>
            <person name="Warren J."/>
            <person name="Zhang J."/>
            <person name="Zhao Z."/>
            <person name="Zhou C."/>
            <person name="Zhu D."/>
            <person name="Lee S."/>
            <person name="Bess C."/>
            <person name="Blankenburg K."/>
            <person name="Forbes L."/>
            <person name="Fu Q."/>
            <person name="Gubbala S."/>
            <person name="Hirani K."/>
            <person name="Jayaseelan J.C."/>
            <person name="Lara F."/>
            <person name="Munidasa M."/>
            <person name="Palculict T."/>
            <person name="Patil S."/>
            <person name="Pu L.-L."/>
            <person name="Saada N."/>
            <person name="Tang L."/>
            <person name="Weissenberger G."/>
            <person name="Zhu Y."/>
            <person name="Hemphill L."/>
            <person name="Shang Y."/>
            <person name="Youmans B."/>
            <person name="Ayvaz T."/>
            <person name="Ross M."/>
            <person name="Santibanez J."/>
            <person name="Aqrawi P."/>
            <person name="Gross S."/>
            <person name="Joshi V."/>
            <person name="Fowler G."/>
            <person name="Nazareth L."/>
            <person name="Reid J."/>
            <person name="Worley K."/>
            <person name="Petrosino J."/>
            <person name="Highlander S."/>
            <person name="Gibbs R."/>
        </authorList>
    </citation>
    <scope>NUCLEOTIDE SEQUENCE [LARGE SCALE GENOMIC DNA]</scope>
    <source>
        <strain evidence="7 8">ATCC BAA-1640</strain>
    </source>
</reference>
<protein>
    <submittedName>
        <fullName evidence="7">Putative hydroxymethylpyrimidine transporter CytX</fullName>
    </submittedName>
</protein>
<dbReference type="Gene3D" id="1.10.4160.10">
    <property type="entry name" value="Hydantoin permease"/>
    <property type="match status" value="1"/>
</dbReference>
<feature type="transmembrane region" description="Helical" evidence="6">
    <location>
        <begin position="135"/>
        <end position="156"/>
    </location>
</feature>
<comment type="similarity">
    <text evidence="2">Belongs to the purine-cytosine permease (2.A.39) family.</text>
</comment>
<evidence type="ECO:0000256" key="2">
    <source>
        <dbReference type="ARBA" id="ARBA00008974"/>
    </source>
</evidence>
<keyword evidence="4 6" id="KW-1133">Transmembrane helix</keyword>
<dbReference type="AlphaFoldDB" id="E0NNZ1"/>
<evidence type="ECO:0000256" key="3">
    <source>
        <dbReference type="ARBA" id="ARBA00022692"/>
    </source>
</evidence>
<dbReference type="HOGENOM" id="CLU_048240_1_0_9"/>
<keyword evidence="5 6" id="KW-0472">Membrane</keyword>
<dbReference type="InterPro" id="IPR030191">
    <property type="entry name" value="CodB"/>
</dbReference>
<dbReference type="RefSeq" id="WP_008902655.1">
    <property type="nucleotide sequence ID" value="NZ_GL397071.1"/>
</dbReference>
<dbReference type="Pfam" id="PF02133">
    <property type="entry name" value="Transp_cyt_pur"/>
    <property type="match status" value="1"/>
</dbReference>
<gene>
    <name evidence="7" type="primary">cytX</name>
    <name evidence="7" type="ORF">HMPREF9225_1880</name>
</gene>
<feature type="transmembrane region" description="Helical" evidence="6">
    <location>
        <begin position="358"/>
        <end position="383"/>
    </location>
</feature>
<dbReference type="NCBIfam" id="TIGR02358">
    <property type="entry name" value="thia_cytX"/>
    <property type="match status" value="1"/>
</dbReference>
<keyword evidence="8" id="KW-1185">Reference proteome</keyword>
<evidence type="ECO:0000256" key="4">
    <source>
        <dbReference type="ARBA" id="ARBA00022989"/>
    </source>
</evidence>
<feature type="transmembrane region" description="Helical" evidence="6">
    <location>
        <begin position="9"/>
        <end position="29"/>
    </location>
</feature>
<dbReference type="InterPro" id="IPR001248">
    <property type="entry name" value="Pur-cyt_permease"/>
</dbReference>
<evidence type="ECO:0000256" key="1">
    <source>
        <dbReference type="ARBA" id="ARBA00004141"/>
    </source>
</evidence>
<dbReference type="OrthoDB" id="9780088at2"/>
<feature type="transmembrane region" description="Helical" evidence="6">
    <location>
        <begin position="77"/>
        <end position="97"/>
    </location>
</feature>
<proteinExistence type="inferred from homology"/>
<comment type="subcellular location">
    <subcellularLocation>
        <location evidence="1">Membrane</location>
        <topology evidence="1">Multi-pass membrane protein</topology>
    </subcellularLocation>
</comment>
<accession>E0NNZ1</accession>
<evidence type="ECO:0000313" key="8">
    <source>
        <dbReference type="Proteomes" id="UP000003280"/>
    </source>
</evidence>
<evidence type="ECO:0000313" key="7">
    <source>
        <dbReference type="EMBL" id="EFM24459.1"/>
    </source>
</evidence>
<name>E0NNZ1_9FIRM</name>
<dbReference type="GO" id="GO:0005886">
    <property type="term" value="C:plasma membrane"/>
    <property type="evidence" value="ECO:0007669"/>
    <property type="project" value="TreeGrafter"/>
</dbReference>
<dbReference type="InterPro" id="IPR012732">
    <property type="entry name" value="Thia_CytX"/>
</dbReference>
<dbReference type="GO" id="GO:0015209">
    <property type="term" value="F:cytosine transmembrane transporter activity"/>
    <property type="evidence" value="ECO:0007669"/>
    <property type="project" value="InterPro"/>
</dbReference>
<dbReference type="eggNOG" id="COG1457">
    <property type="taxonomic scope" value="Bacteria"/>
</dbReference>
<dbReference type="PANTHER" id="PTHR30569">
    <property type="entry name" value="CYTOSINE TRANSPORTER CODB"/>
    <property type="match status" value="1"/>
</dbReference>
<evidence type="ECO:0000256" key="5">
    <source>
        <dbReference type="ARBA" id="ARBA00023136"/>
    </source>
</evidence>
<feature type="transmembrane region" description="Helical" evidence="6">
    <location>
        <begin position="280"/>
        <end position="297"/>
    </location>
</feature>
<feature type="transmembrane region" description="Helical" evidence="6">
    <location>
        <begin position="239"/>
        <end position="259"/>
    </location>
</feature>